<dbReference type="Pfam" id="PF04715">
    <property type="entry name" value="Anth_synt_I_N"/>
    <property type="match status" value="1"/>
</dbReference>
<sequence length="732" mass="77355">MLTLLIDNHDSYTFNLFHALAQVNGVPPVVVRNDEHSWEQVERWAFDNIVLSPGPGHPARARDFGICRAALTQAEVPVLGVCLGHQGLADVEGGVVAEADEPVHGRLSRIFHDDPSGLFDGLPQGFAAVRYHSLAVRTVPPTLRRIAWTQDGVVMGLADPARPRFGVQFHPESVASEHGDRLLANFRDLTRRHASAREADGSGRAVVRGRAAAPARVPSAPPPAPPPTVEVHVRRIPHPPEAEAVFTELFADASDAFWLDSSRAGATVARFSFMGDARGPLARVLTHDASTLRTVERAPDGTTTLHEGDLLTLLAARLRELRCDAPAAPFQLTGGFVGWLGYELRGPDGGPERPLVHAGDLPDAGLILADRVLAFDHESGELHLACVTPVGDGAAAAEWFTAIAARLLPLQRGHRAPASLGPGAGESTGDTPTLVRVRPGRTRAAYEALIADCHAAIRRGESYELCLTEELHITTAVDPLVLHRTLRARSPAPHAAFVRIGGVTLVSSSPERFLAVDRGRGVESRPIKGTAARGPDPVADARARDGLAASEKDRAEHLMIVDLARHDLGSVCEVGSVNVPDLMVVESYAAVHQLVSSVRGTLAGGRETTDAIRAAFPPGSMTGAPKERTMELLDALEDRARGPYAGAIGYLGLNGTADLAVAIRTAVCVDGEVRIGAGGAIVLQSEPAAEYEELLLKARAVVEAVALATTGDAHAHDLGGGSQAPTPRTPAA</sequence>
<dbReference type="PANTHER" id="PTHR11236:SF18">
    <property type="entry name" value="AMINODEOXYCHORISMATE SYNTHASE"/>
    <property type="match status" value="1"/>
</dbReference>
<dbReference type="KEGG" id="parq:DSM112329_00975"/>
<dbReference type="EC" id="2.6.1.85" evidence="2"/>
<dbReference type="InterPro" id="IPR019999">
    <property type="entry name" value="Anth_synth_I-like"/>
</dbReference>
<dbReference type="PANTHER" id="PTHR11236">
    <property type="entry name" value="AMINOBENZOATE/ANTHRANILATE SYNTHASE"/>
    <property type="match status" value="1"/>
</dbReference>
<evidence type="ECO:0000259" key="6">
    <source>
        <dbReference type="Pfam" id="PF00117"/>
    </source>
</evidence>
<gene>
    <name evidence="9" type="ORF">DSM112329_00975</name>
</gene>
<dbReference type="SUPFAM" id="SSF56322">
    <property type="entry name" value="ADC synthase"/>
    <property type="match status" value="1"/>
</dbReference>
<dbReference type="RefSeq" id="WP_354700690.1">
    <property type="nucleotide sequence ID" value="NZ_CP114014.1"/>
</dbReference>
<evidence type="ECO:0000313" key="9">
    <source>
        <dbReference type="EMBL" id="XAY04146.1"/>
    </source>
</evidence>
<dbReference type="InterPro" id="IPR029062">
    <property type="entry name" value="Class_I_gatase-like"/>
</dbReference>
<evidence type="ECO:0000256" key="4">
    <source>
        <dbReference type="ARBA" id="ARBA00022962"/>
    </source>
</evidence>
<dbReference type="GO" id="GO:0008153">
    <property type="term" value="P:4-aminobenzoate biosynthetic process"/>
    <property type="evidence" value="ECO:0007669"/>
    <property type="project" value="TreeGrafter"/>
</dbReference>
<comment type="similarity">
    <text evidence="1">In the C-terminal section; belongs to the anthranilate synthase component I family.</text>
</comment>
<dbReference type="PRINTS" id="PR00097">
    <property type="entry name" value="ANTSNTHASEII"/>
</dbReference>
<dbReference type="SUPFAM" id="SSF52317">
    <property type="entry name" value="Class I glutamine amidotransferase-like"/>
    <property type="match status" value="1"/>
</dbReference>
<name>A0AAU7ARN5_9ACTN</name>
<dbReference type="CDD" id="cd01743">
    <property type="entry name" value="GATase1_Anthranilate_Synthase"/>
    <property type="match status" value="1"/>
</dbReference>
<evidence type="ECO:0000259" key="7">
    <source>
        <dbReference type="Pfam" id="PF00425"/>
    </source>
</evidence>
<feature type="domain" description="Chorismate-utilising enzyme C-terminal" evidence="7">
    <location>
        <begin position="443"/>
        <end position="697"/>
    </location>
</feature>
<dbReference type="AlphaFoldDB" id="A0AAU7ARN5"/>
<dbReference type="InterPro" id="IPR005801">
    <property type="entry name" value="ADC_synthase"/>
</dbReference>
<dbReference type="Pfam" id="PF00425">
    <property type="entry name" value="Chorismate_bind"/>
    <property type="match status" value="1"/>
</dbReference>
<keyword evidence="3" id="KW-0808">Transferase</keyword>
<dbReference type="EMBL" id="CP114014">
    <property type="protein sequence ID" value="XAY04146.1"/>
    <property type="molecule type" value="Genomic_DNA"/>
</dbReference>
<dbReference type="InterPro" id="IPR006805">
    <property type="entry name" value="Anth_synth_I_N"/>
</dbReference>
<dbReference type="Gene3D" id="3.60.120.10">
    <property type="entry name" value="Anthranilate synthase"/>
    <property type="match status" value="1"/>
</dbReference>
<keyword evidence="4" id="KW-0315">Glutamine amidotransferase</keyword>
<evidence type="ECO:0000256" key="3">
    <source>
        <dbReference type="ARBA" id="ARBA00022679"/>
    </source>
</evidence>
<dbReference type="InterPro" id="IPR017926">
    <property type="entry name" value="GATASE"/>
</dbReference>
<dbReference type="InterPro" id="IPR006221">
    <property type="entry name" value="TrpG/PapA_dom"/>
</dbReference>
<evidence type="ECO:0000256" key="1">
    <source>
        <dbReference type="ARBA" id="ARBA00005970"/>
    </source>
</evidence>
<dbReference type="GO" id="GO:0046820">
    <property type="term" value="F:4-amino-4-deoxychorismate synthase activity"/>
    <property type="evidence" value="ECO:0007669"/>
    <property type="project" value="UniProtKB-EC"/>
</dbReference>
<evidence type="ECO:0000256" key="2">
    <source>
        <dbReference type="ARBA" id="ARBA00013139"/>
    </source>
</evidence>
<dbReference type="Pfam" id="PF00117">
    <property type="entry name" value="GATase"/>
    <property type="match status" value="1"/>
</dbReference>
<protein>
    <recommendedName>
        <fullName evidence="2">aminodeoxychorismate synthase</fullName>
        <ecNumber evidence="2">2.6.1.85</ecNumber>
    </recommendedName>
</protein>
<dbReference type="NCBIfam" id="TIGR00566">
    <property type="entry name" value="trpG_papA"/>
    <property type="match status" value="1"/>
</dbReference>
<evidence type="ECO:0000256" key="5">
    <source>
        <dbReference type="SAM" id="MobiDB-lite"/>
    </source>
</evidence>
<evidence type="ECO:0000259" key="8">
    <source>
        <dbReference type="Pfam" id="PF04715"/>
    </source>
</evidence>
<feature type="region of interest" description="Disordered" evidence="5">
    <location>
        <begin position="713"/>
        <end position="732"/>
    </location>
</feature>
<organism evidence="9">
    <name type="scientific">Paraconexibacter sp. AEG42_29</name>
    <dbReference type="NCBI Taxonomy" id="2997339"/>
    <lineage>
        <taxon>Bacteria</taxon>
        <taxon>Bacillati</taxon>
        <taxon>Actinomycetota</taxon>
        <taxon>Thermoleophilia</taxon>
        <taxon>Solirubrobacterales</taxon>
        <taxon>Paraconexibacteraceae</taxon>
        <taxon>Paraconexibacter</taxon>
    </lineage>
</organism>
<feature type="domain" description="Glutamine amidotransferase" evidence="6">
    <location>
        <begin position="4"/>
        <end position="186"/>
    </location>
</feature>
<dbReference type="GO" id="GO:0000162">
    <property type="term" value="P:L-tryptophan biosynthetic process"/>
    <property type="evidence" value="ECO:0007669"/>
    <property type="project" value="TreeGrafter"/>
</dbReference>
<reference evidence="9" key="1">
    <citation type="submission" date="2022-12" db="EMBL/GenBank/DDBJ databases">
        <title>Paraconexibacter alkalitolerans sp. nov. and Baekduia alba sp. nov., isolated from soil and emended description of the genera Paraconexibacter (Chun et al., 2020) and Baekduia (An et al., 2020).</title>
        <authorList>
            <person name="Vieira S."/>
            <person name="Huber K.J."/>
            <person name="Geppert A."/>
            <person name="Wolf J."/>
            <person name="Neumann-Schaal M."/>
            <person name="Muesken M."/>
            <person name="Overmann J."/>
        </authorList>
    </citation>
    <scope>NUCLEOTIDE SEQUENCE</scope>
    <source>
        <strain evidence="9">AEG42_29</strain>
    </source>
</reference>
<feature type="domain" description="Anthranilate synthase component I N-terminal" evidence="8">
    <location>
        <begin position="250"/>
        <end position="384"/>
    </location>
</feature>
<accession>A0AAU7ARN5</accession>
<proteinExistence type="inferred from homology"/>
<dbReference type="PRINTS" id="PR00099">
    <property type="entry name" value="CPSGATASE"/>
</dbReference>
<dbReference type="PROSITE" id="PS51273">
    <property type="entry name" value="GATASE_TYPE_1"/>
    <property type="match status" value="1"/>
</dbReference>
<dbReference type="GO" id="GO:0005737">
    <property type="term" value="C:cytoplasm"/>
    <property type="evidence" value="ECO:0007669"/>
    <property type="project" value="TreeGrafter"/>
</dbReference>
<dbReference type="PRINTS" id="PR00096">
    <property type="entry name" value="GATASE"/>
</dbReference>
<dbReference type="InterPro" id="IPR015890">
    <property type="entry name" value="Chorismate_C"/>
</dbReference>
<dbReference type="Gene3D" id="3.40.50.880">
    <property type="match status" value="1"/>
</dbReference>